<keyword evidence="1" id="KW-1133">Transmembrane helix</keyword>
<keyword evidence="1" id="KW-0812">Transmembrane</keyword>
<feature type="transmembrane region" description="Helical" evidence="1">
    <location>
        <begin position="54"/>
        <end position="74"/>
    </location>
</feature>
<gene>
    <name evidence="2" type="ORF">E2F48_10205</name>
</gene>
<protein>
    <submittedName>
        <fullName evidence="2">Uncharacterized protein</fullName>
    </submittedName>
</protein>
<proteinExistence type="predicted"/>
<comment type="caution">
    <text evidence="2">The sequence shown here is derived from an EMBL/GenBank/DDBJ whole genome shotgun (WGS) entry which is preliminary data.</text>
</comment>
<dbReference type="Proteomes" id="UP000295411">
    <property type="component" value="Unassembled WGS sequence"/>
</dbReference>
<reference evidence="2 3" key="1">
    <citation type="submission" date="2019-03" db="EMBL/GenBank/DDBJ databases">
        <title>Arthrobacter sp. nov., an bacterium isolated from biocrust in Mu Us Desert.</title>
        <authorList>
            <person name="Lixiong L."/>
        </authorList>
    </citation>
    <scope>NUCLEOTIDE SEQUENCE [LARGE SCALE GENOMIC DNA]</scope>
    <source>
        <strain evidence="2 3">SLN-3</strain>
    </source>
</reference>
<evidence type="ECO:0000313" key="3">
    <source>
        <dbReference type="Proteomes" id="UP000295411"/>
    </source>
</evidence>
<name>A0A4V3AM57_9MICC</name>
<dbReference type="EMBL" id="SMTK01000003">
    <property type="protein sequence ID" value="TDK25609.1"/>
    <property type="molecule type" value="Genomic_DNA"/>
</dbReference>
<feature type="transmembrane region" description="Helical" evidence="1">
    <location>
        <begin position="20"/>
        <end position="42"/>
    </location>
</feature>
<evidence type="ECO:0000256" key="1">
    <source>
        <dbReference type="SAM" id="Phobius"/>
    </source>
</evidence>
<evidence type="ECO:0000313" key="2">
    <source>
        <dbReference type="EMBL" id="TDK25609.1"/>
    </source>
</evidence>
<feature type="transmembrane region" description="Helical" evidence="1">
    <location>
        <begin position="86"/>
        <end position="102"/>
    </location>
</feature>
<keyword evidence="3" id="KW-1185">Reference proteome</keyword>
<dbReference type="AlphaFoldDB" id="A0A4V3AM57"/>
<sequence length="145" mass="15084">MRRAAAGTQDPARPRHPRTLRAAAVLWLVAAVLLLVAAGSFAGSAALPGSDSTALTGLAAVLGALAVLQLVLLLRLRRGRRSARELLSTVGIIAGLPVLVRGTPGLSVIAVVMLLAVVLMWLPASSAYFRVTDPKPRKRRGLPGT</sequence>
<dbReference type="RefSeq" id="WP_133403869.1">
    <property type="nucleotide sequence ID" value="NZ_SMTK01000003.1"/>
</dbReference>
<organism evidence="2 3">
    <name type="scientific">Arthrobacter crusticola</name>
    <dbReference type="NCBI Taxonomy" id="2547960"/>
    <lineage>
        <taxon>Bacteria</taxon>
        <taxon>Bacillati</taxon>
        <taxon>Actinomycetota</taxon>
        <taxon>Actinomycetes</taxon>
        <taxon>Micrococcales</taxon>
        <taxon>Micrococcaceae</taxon>
        <taxon>Arthrobacter</taxon>
    </lineage>
</organism>
<feature type="transmembrane region" description="Helical" evidence="1">
    <location>
        <begin position="108"/>
        <end position="129"/>
    </location>
</feature>
<keyword evidence="1" id="KW-0472">Membrane</keyword>
<accession>A0A4V3AM57</accession>